<dbReference type="PANTHER" id="PTHR20852:SF105">
    <property type="entry name" value="GLUTAMINE SYNTHETASE CYTOSOLIC ISOZYME 1-5"/>
    <property type="match status" value="1"/>
</dbReference>
<reference evidence="1 2" key="1">
    <citation type="submission" date="2021-07" db="EMBL/GenBank/DDBJ databases">
        <authorList>
            <consortium name="Genoscope - CEA"/>
            <person name="William W."/>
        </authorList>
    </citation>
    <scope>NUCLEOTIDE SEQUENCE [LARGE SCALE GENOMIC DNA]</scope>
</reference>
<sequence>MKISCNVEGNNILVMCDAYTPKGDPIPTNNRNKAVKIFDHPNVKAEEPWCY</sequence>
<proteinExistence type="predicted"/>
<evidence type="ECO:0008006" key="3">
    <source>
        <dbReference type="Google" id="ProtNLM"/>
    </source>
</evidence>
<organism evidence="1 2">
    <name type="scientific">Brassica campestris</name>
    <name type="common">Field mustard</name>
    <dbReference type="NCBI Taxonomy" id="3711"/>
    <lineage>
        <taxon>Eukaryota</taxon>
        <taxon>Viridiplantae</taxon>
        <taxon>Streptophyta</taxon>
        <taxon>Embryophyta</taxon>
        <taxon>Tracheophyta</taxon>
        <taxon>Spermatophyta</taxon>
        <taxon>Magnoliopsida</taxon>
        <taxon>eudicotyledons</taxon>
        <taxon>Gunneridae</taxon>
        <taxon>Pentapetalae</taxon>
        <taxon>rosids</taxon>
        <taxon>malvids</taxon>
        <taxon>Brassicales</taxon>
        <taxon>Brassicaceae</taxon>
        <taxon>Brassiceae</taxon>
        <taxon>Brassica</taxon>
    </lineage>
</organism>
<name>A0A8D9DE66_BRACM</name>
<gene>
    <name evidence="1" type="ORF">BRAPAZ1V2_A05P22260.2</name>
</gene>
<evidence type="ECO:0000313" key="1">
    <source>
        <dbReference type="EMBL" id="CAG7875705.1"/>
    </source>
</evidence>
<dbReference type="Proteomes" id="UP000694005">
    <property type="component" value="Chromosome A05"/>
</dbReference>
<dbReference type="PANTHER" id="PTHR20852">
    <property type="entry name" value="GLUTAMINE SYNTHETASE"/>
    <property type="match status" value="1"/>
</dbReference>
<evidence type="ECO:0000313" key="2">
    <source>
        <dbReference type="Proteomes" id="UP000694005"/>
    </source>
</evidence>
<accession>A0A8D9DE66</accession>
<dbReference type="Gramene" id="A05p22260.2_BraZ1">
    <property type="protein sequence ID" value="A05p22260.2_BraZ1.CDS"/>
    <property type="gene ID" value="A05g22260.2_BraZ1"/>
</dbReference>
<protein>
    <recommendedName>
        <fullName evidence="3">Glutamine synthetase</fullName>
    </recommendedName>
</protein>
<dbReference type="EMBL" id="LS974621">
    <property type="protein sequence ID" value="CAG7875705.1"/>
    <property type="molecule type" value="Genomic_DNA"/>
</dbReference>
<dbReference type="AlphaFoldDB" id="A0A8D9DE66"/>
<dbReference type="InterPro" id="IPR050292">
    <property type="entry name" value="Glutamine_Synthetase"/>
</dbReference>